<sequence>MNKTKANTVVSYNLI</sequence>
<reference evidence="1" key="1">
    <citation type="submission" date="2014-09" db="EMBL/GenBank/DDBJ databases">
        <authorList>
            <person name="Magalhaes I.L.F."/>
            <person name="Oliveira U."/>
            <person name="Santos F.R."/>
            <person name="Vidigal T.H.D.A."/>
            <person name="Brescovit A.D."/>
            <person name="Santos A.J."/>
        </authorList>
    </citation>
    <scope>NUCLEOTIDE SEQUENCE</scope>
    <source>
        <tissue evidence="1">Shoot tissue taken approximately 20 cm above the soil surface</tissue>
    </source>
</reference>
<accession>A0A0A8YVT2</accession>
<protein>
    <submittedName>
        <fullName evidence="1">Uncharacterized protein</fullName>
    </submittedName>
</protein>
<reference evidence="1" key="2">
    <citation type="journal article" date="2015" name="Data Brief">
        <title>Shoot transcriptome of the giant reed, Arundo donax.</title>
        <authorList>
            <person name="Barrero R.A."/>
            <person name="Guerrero F.D."/>
            <person name="Moolhuijzen P."/>
            <person name="Goolsby J.A."/>
            <person name="Tidwell J."/>
            <person name="Bellgard S.E."/>
            <person name="Bellgard M.I."/>
        </authorList>
    </citation>
    <scope>NUCLEOTIDE SEQUENCE</scope>
    <source>
        <tissue evidence="1">Shoot tissue taken approximately 20 cm above the soil surface</tissue>
    </source>
</reference>
<dbReference type="EMBL" id="GBRH01271178">
    <property type="protein sequence ID" value="JAD26717.1"/>
    <property type="molecule type" value="Transcribed_RNA"/>
</dbReference>
<organism evidence="1">
    <name type="scientific">Arundo donax</name>
    <name type="common">Giant reed</name>
    <name type="synonym">Donax arundinaceus</name>
    <dbReference type="NCBI Taxonomy" id="35708"/>
    <lineage>
        <taxon>Eukaryota</taxon>
        <taxon>Viridiplantae</taxon>
        <taxon>Streptophyta</taxon>
        <taxon>Embryophyta</taxon>
        <taxon>Tracheophyta</taxon>
        <taxon>Spermatophyta</taxon>
        <taxon>Magnoliopsida</taxon>
        <taxon>Liliopsida</taxon>
        <taxon>Poales</taxon>
        <taxon>Poaceae</taxon>
        <taxon>PACMAD clade</taxon>
        <taxon>Arundinoideae</taxon>
        <taxon>Arundineae</taxon>
        <taxon>Arundo</taxon>
    </lineage>
</organism>
<proteinExistence type="predicted"/>
<name>A0A0A8YVT2_ARUDO</name>
<evidence type="ECO:0000313" key="1">
    <source>
        <dbReference type="EMBL" id="JAD26717.1"/>
    </source>
</evidence>